<dbReference type="SMART" id="SM00830">
    <property type="entry name" value="CM_2"/>
    <property type="match status" value="1"/>
</dbReference>
<dbReference type="Proteomes" id="UP000799291">
    <property type="component" value="Unassembled WGS sequence"/>
</dbReference>
<dbReference type="SUPFAM" id="SSF48600">
    <property type="entry name" value="Chorismate mutase II"/>
    <property type="match status" value="1"/>
</dbReference>
<dbReference type="PROSITE" id="PS51168">
    <property type="entry name" value="CHORISMATE_MUT_2"/>
    <property type="match status" value="1"/>
</dbReference>
<dbReference type="InterPro" id="IPR036263">
    <property type="entry name" value="Chorismate_II_sf"/>
</dbReference>
<dbReference type="OrthoDB" id="5038487at2759"/>
<reference evidence="3" key="1">
    <citation type="journal article" date="2020" name="Stud. Mycol.">
        <title>101 Dothideomycetes genomes: a test case for predicting lifestyles and emergence of pathogens.</title>
        <authorList>
            <person name="Haridas S."/>
            <person name="Albert R."/>
            <person name="Binder M."/>
            <person name="Bloem J."/>
            <person name="Labutti K."/>
            <person name="Salamov A."/>
            <person name="Andreopoulos B."/>
            <person name="Baker S."/>
            <person name="Barry K."/>
            <person name="Bills G."/>
            <person name="Bluhm B."/>
            <person name="Cannon C."/>
            <person name="Castanera R."/>
            <person name="Culley D."/>
            <person name="Daum C."/>
            <person name="Ezra D."/>
            <person name="Gonzalez J."/>
            <person name="Henrissat B."/>
            <person name="Kuo A."/>
            <person name="Liang C."/>
            <person name="Lipzen A."/>
            <person name="Lutzoni F."/>
            <person name="Magnuson J."/>
            <person name="Mondo S."/>
            <person name="Nolan M."/>
            <person name="Ohm R."/>
            <person name="Pangilinan J."/>
            <person name="Park H.-J."/>
            <person name="Ramirez L."/>
            <person name="Alfaro M."/>
            <person name="Sun H."/>
            <person name="Tritt A."/>
            <person name="Yoshinaga Y."/>
            <person name="Zwiers L.-H."/>
            <person name="Turgeon B."/>
            <person name="Goodwin S."/>
            <person name="Spatafora J."/>
            <person name="Crous P."/>
            <person name="Grigoriev I."/>
        </authorList>
    </citation>
    <scope>NUCLEOTIDE SEQUENCE</scope>
    <source>
        <strain evidence="3">CBS 122367</strain>
    </source>
</reference>
<dbReference type="AlphaFoldDB" id="A0A6G1J8G5"/>
<keyword evidence="4" id="KW-1185">Reference proteome</keyword>
<dbReference type="GO" id="GO:0046417">
    <property type="term" value="P:chorismate metabolic process"/>
    <property type="evidence" value="ECO:0007669"/>
    <property type="project" value="InterPro"/>
</dbReference>
<name>A0A6G1J8G5_9PLEO</name>
<proteinExistence type="predicted"/>
<organism evidence="3 4">
    <name type="scientific">Lentithecium fluviatile CBS 122367</name>
    <dbReference type="NCBI Taxonomy" id="1168545"/>
    <lineage>
        <taxon>Eukaryota</taxon>
        <taxon>Fungi</taxon>
        <taxon>Dikarya</taxon>
        <taxon>Ascomycota</taxon>
        <taxon>Pezizomycotina</taxon>
        <taxon>Dothideomycetes</taxon>
        <taxon>Pleosporomycetidae</taxon>
        <taxon>Pleosporales</taxon>
        <taxon>Massarineae</taxon>
        <taxon>Lentitheciaceae</taxon>
        <taxon>Lentithecium</taxon>
    </lineage>
</organism>
<evidence type="ECO:0000313" key="3">
    <source>
        <dbReference type="EMBL" id="KAF2686708.1"/>
    </source>
</evidence>
<dbReference type="InterPro" id="IPR036979">
    <property type="entry name" value="CM_dom_sf"/>
</dbReference>
<dbReference type="Gene3D" id="1.20.59.10">
    <property type="entry name" value="Chorismate mutase"/>
    <property type="match status" value="1"/>
</dbReference>
<keyword evidence="1" id="KW-0732">Signal</keyword>
<evidence type="ECO:0000313" key="4">
    <source>
        <dbReference type="Proteomes" id="UP000799291"/>
    </source>
</evidence>
<dbReference type="InterPro" id="IPR002701">
    <property type="entry name" value="CM_II_prokaryot"/>
</dbReference>
<dbReference type="GO" id="GO:0004106">
    <property type="term" value="F:chorismate mutase activity"/>
    <property type="evidence" value="ECO:0007669"/>
    <property type="project" value="InterPro"/>
</dbReference>
<dbReference type="Pfam" id="PF01817">
    <property type="entry name" value="CM_2"/>
    <property type="match status" value="1"/>
</dbReference>
<dbReference type="EMBL" id="MU005576">
    <property type="protein sequence ID" value="KAF2686708.1"/>
    <property type="molecule type" value="Genomic_DNA"/>
</dbReference>
<evidence type="ECO:0000259" key="2">
    <source>
        <dbReference type="PROSITE" id="PS51168"/>
    </source>
</evidence>
<feature type="signal peptide" evidence="1">
    <location>
        <begin position="1"/>
        <end position="17"/>
    </location>
</feature>
<feature type="domain" description="Chorismate mutase" evidence="2">
    <location>
        <begin position="72"/>
        <end position="181"/>
    </location>
</feature>
<protein>
    <recommendedName>
        <fullName evidence="2">Chorismate mutase domain-containing protein</fullName>
    </recommendedName>
</protein>
<gene>
    <name evidence="3" type="ORF">K458DRAFT_476492</name>
</gene>
<feature type="chain" id="PRO_5026190788" description="Chorismate mutase domain-containing protein" evidence="1">
    <location>
        <begin position="18"/>
        <end position="181"/>
    </location>
</feature>
<accession>A0A6G1J8G5</accession>
<sequence length="181" mass="19290">MDPRHLFLALPILGAAASIFTDPSICHSIPSPNTTTTNYPGSPCTSNTTYPYNLTLLPTVPIATVCTNPAPRNYTAELACARTYIDAIDEQLAFLYARRLAFAAVAGDAKFATGTPLNDPTRNQEVAEGMARRVGRYGGSEATGRVMGGEGCMIFASLEYEVEKIGSDCGGSVTEKIKRVC</sequence>
<evidence type="ECO:0000256" key="1">
    <source>
        <dbReference type="SAM" id="SignalP"/>
    </source>
</evidence>